<accession>A0A0A1NSG0</accession>
<reference evidence="2 3" key="1">
    <citation type="journal article" date="2016" name="Proc. Natl. Acad. Sci. U.S.A.">
        <title>Lipid metabolic changes in an early divergent fungus govern the establishment of a mutualistic symbiosis with endobacteria.</title>
        <authorList>
            <person name="Lastovetsky O.A."/>
            <person name="Gaspar M.L."/>
            <person name="Mondo S.J."/>
            <person name="LaButti K.M."/>
            <person name="Sandor L."/>
            <person name="Grigoriev I.V."/>
            <person name="Henry S.A."/>
            <person name="Pawlowska T.E."/>
        </authorList>
    </citation>
    <scope>NUCLEOTIDE SEQUENCE [LARGE SCALE GENOMIC DNA]</scope>
    <source>
        <strain evidence="2 3">ATCC 11559</strain>
    </source>
</reference>
<name>A0A0A1NSG0_RHIZD</name>
<proteinExistence type="predicted"/>
<feature type="transmembrane region" description="Helical" evidence="1">
    <location>
        <begin position="152"/>
        <end position="178"/>
    </location>
</feature>
<dbReference type="GO" id="GO:0035838">
    <property type="term" value="C:growing cell tip"/>
    <property type="evidence" value="ECO:0007669"/>
    <property type="project" value="TreeGrafter"/>
</dbReference>
<organism evidence="2 3">
    <name type="scientific">Rhizopus microsporus</name>
    <dbReference type="NCBI Taxonomy" id="58291"/>
    <lineage>
        <taxon>Eukaryota</taxon>
        <taxon>Fungi</taxon>
        <taxon>Fungi incertae sedis</taxon>
        <taxon>Mucoromycota</taxon>
        <taxon>Mucoromycotina</taxon>
        <taxon>Mucoromycetes</taxon>
        <taxon>Mucorales</taxon>
        <taxon>Mucorineae</taxon>
        <taxon>Rhizopodaceae</taxon>
        <taxon>Rhizopus</taxon>
    </lineage>
</organism>
<evidence type="ECO:0000313" key="2">
    <source>
        <dbReference type="EMBL" id="ORE17439.1"/>
    </source>
</evidence>
<dbReference type="OMA" id="CRKIMIF"/>
<dbReference type="Proteomes" id="UP000242381">
    <property type="component" value="Unassembled WGS sequence"/>
</dbReference>
<dbReference type="PANTHER" id="PTHR28013:SF4">
    <property type="entry name" value="MARVEL DOMAIN-CONTAINING PROTEIN"/>
    <property type="match status" value="1"/>
</dbReference>
<dbReference type="GO" id="GO:0005886">
    <property type="term" value="C:plasma membrane"/>
    <property type="evidence" value="ECO:0007669"/>
    <property type="project" value="InterPro"/>
</dbReference>
<dbReference type="EMBL" id="KV921355">
    <property type="protein sequence ID" value="ORE17439.1"/>
    <property type="molecule type" value="Genomic_DNA"/>
</dbReference>
<protein>
    <submittedName>
        <fullName evidence="2">Uncharacterized protein</fullName>
    </submittedName>
</protein>
<keyword evidence="1" id="KW-0472">Membrane</keyword>
<evidence type="ECO:0000256" key="1">
    <source>
        <dbReference type="SAM" id="Phobius"/>
    </source>
</evidence>
<dbReference type="InterPro" id="IPR051380">
    <property type="entry name" value="pH-response_reg_palI/RIM9"/>
</dbReference>
<dbReference type="AlphaFoldDB" id="A0A0A1NSG0"/>
<sequence>MLLGIIQFITLVFIIASFILQMLVLLGNFPGLRSVYISRVDLVPVEGSTNVFVESIKELLFTSIPDYLTLSILRICEGYNKDPSKNMCSPPSLGFQYSSTEELLGTIESQIPPSLHSRLAGIQGGVFIVSVILCFLLLCYYVFHIFAERRRLLGWCWIFLCLILTALTLLFAAATFGIQMYINSLIKSSLSDIQASFLGSLFSEFVQLVIKTGASVWFSLVSLILLFLVFVLLCISMCCINRTRRRDTAQTTNNQPEMSSV</sequence>
<keyword evidence="1" id="KW-1133">Transmembrane helix</keyword>
<dbReference type="InterPro" id="IPR009571">
    <property type="entry name" value="SUR7/Rim9-like_fungi"/>
</dbReference>
<evidence type="ECO:0000313" key="3">
    <source>
        <dbReference type="Proteomes" id="UP000242381"/>
    </source>
</evidence>
<dbReference type="VEuPathDB" id="FungiDB:BCV72DRAFT_301181"/>
<feature type="transmembrane region" description="Helical" evidence="1">
    <location>
        <begin position="125"/>
        <end position="146"/>
    </location>
</feature>
<dbReference type="GO" id="GO:0032153">
    <property type="term" value="C:cell division site"/>
    <property type="evidence" value="ECO:0007669"/>
    <property type="project" value="TreeGrafter"/>
</dbReference>
<feature type="transmembrane region" description="Helical" evidence="1">
    <location>
        <begin position="6"/>
        <end position="29"/>
    </location>
</feature>
<keyword evidence="1" id="KW-0812">Transmembrane</keyword>
<gene>
    <name evidence="2" type="ORF">BCV71DRAFT_129650</name>
</gene>
<dbReference type="Pfam" id="PF06687">
    <property type="entry name" value="SUR7"/>
    <property type="match status" value="1"/>
</dbReference>
<feature type="transmembrane region" description="Helical" evidence="1">
    <location>
        <begin position="216"/>
        <end position="240"/>
    </location>
</feature>
<dbReference type="PANTHER" id="PTHR28013">
    <property type="entry name" value="PROTEIN DCV1-RELATED"/>
    <property type="match status" value="1"/>
</dbReference>